<accession>A0A917V7R7</accession>
<protein>
    <submittedName>
        <fullName evidence="1">Uncharacterized protein</fullName>
    </submittedName>
</protein>
<evidence type="ECO:0000313" key="1">
    <source>
        <dbReference type="EMBL" id="GGK47145.1"/>
    </source>
</evidence>
<dbReference type="Proteomes" id="UP000600449">
    <property type="component" value="Unassembled WGS sequence"/>
</dbReference>
<dbReference type="EMBL" id="BMMF01000012">
    <property type="protein sequence ID" value="GGK47145.1"/>
    <property type="molecule type" value="Genomic_DNA"/>
</dbReference>
<gene>
    <name evidence="1" type="ORF">GCM10011322_37750</name>
</gene>
<comment type="caution">
    <text evidence="1">The sequence shown here is derived from an EMBL/GenBank/DDBJ whole genome shotgun (WGS) entry which is preliminary data.</text>
</comment>
<name>A0A917V7R7_9HYPH</name>
<proteinExistence type="predicted"/>
<organism evidence="1 2">
    <name type="scientific">Salinarimonas ramus</name>
    <dbReference type="NCBI Taxonomy" id="690164"/>
    <lineage>
        <taxon>Bacteria</taxon>
        <taxon>Pseudomonadati</taxon>
        <taxon>Pseudomonadota</taxon>
        <taxon>Alphaproteobacteria</taxon>
        <taxon>Hyphomicrobiales</taxon>
        <taxon>Salinarimonadaceae</taxon>
        <taxon>Salinarimonas</taxon>
    </lineage>
</organism>
<keyword evidence="2" id="KW-1185">Reference proteome</keyword>
<reference evidence="1 2" key="1">
    <citation type="journal article" date="2014" name="Int. J. Syst. Evol. Microbiol.">
        <title>Complete genome sequence of Corynebacterium casei LMG S-19264T (=DSM 44701T), isolated from a smear-ripened cheese.</title>
        <authorList>
            <consortium name="US DOE Joint Genome Institute (JGI-PGF)"/>
            <person name="Walter F."/>
            <person name="Albersmeier A."/>
            <person name="Kalinowski J."/>
            <person name="Ruckert C."/>
        </authorList>
    </citation>
    <scope>NUCLEOTIDE SEQUENCE [LARGE SCALE GENOMIC DNA]</scope>
    <source>
        <strain evidence="1 2">CGMCC 1.9161</strain>
    </source>
</reference>
<sequence>MRRRLASLVRRLVDRIAPIPESPPPPAPDSGALEALARAEALLGARLGYLHGGLAHVAAEVARLAGPRDPRAVCFARGQVYSQNEEDGIIAEILGRIGVESRVFVEIGVGSGVENNTRLLLETGWSGLWLEGDETHVATIRTLLAPHLEAGRLALAPGMVSAENVAATVDGYLAGRVPDVLSVDIDHNTSHVWRALGHLRPRLAVIEYNAHFPPQTDWEIPYDPEGIWESSTRFGASLAALQRIGEANGMRLVGCDLLGVNAFFVRADLVDETRFLPPFDARTHHRPPAFDLVRMNGHPRHAGVLGRR</sequence>
<dbReference type="RefSeq" id="WP_188914815.1">
    <property type="nucleotide sequence ID" value="NZ_BMMF01000012.1"/>
</dbReference>
<dbReference type="AlphaFoldDB" id="A0A917V7R7"/>
<evidence type="ECO:0000313" key="2">
    <source>
        <dbReference type="Proteomes" id="UP000600449"/>
    </source>
</evidence>